<keyword evidence="10" id="KW-1185">Reference proteome</keyword>
<dbReference type="Gene3D" id="2.20.130.20">
    <property type="match status" value="1"/>
</dbReference>
<evidence type="ECO:0000259" key="6">
    <source>
        <dbReference type="PROSITE" id="PS01178"/>
    </source>
</evidence>
<dbReference type="PANTHER" id="PTHR11412:SF81">
    <property type="entry name" value="COMPLEMENT C3"/>
    <property type="match status" value="1"/>
</dbReference>
<dbReference type="Pfam" id="PF17790">
    <property type="entry name" value="MG1"/>
    <property type="match status" value="1"/>
</dbReference>
<dbReference type="FunFam" id="2.60.120.10:FF:000022">
    <property type="entry name" value="Patatin like phospholipase domain containing 7"/>
    <property type="match status" value="1"/>
</dbReference>
<dbReference type="Pfam" id="PF21308">
    <property type="entry name" value="C3_CUB2"/>
    <property type="match status" value="1"/>
</dbReference>
<dbReference type="SMART" id="SM01360">
    <property type="entry name" value="A2M"/>
    <property type="match status" value="1"/>
</dbReference>
<dbReference type="STRING" id="55544.A0A4D9E2L7"/>
<dbReference type="InterPro" id="IPR050473">
    <property type="entry name" value="A2M/Complement_sys"/>
</dbReference>
<dbReference type="CDD" id="cd00017">
    <property type="entry name" value="ANATO"/>
    <property type="match status" value="1"/>
</dbReference>
<dbReference type="Pfam" id="PF07678">
    <property type="entry name" value="TED_complement"/>
    <property type="match status" value="2"/>
</dbReference>
<dbReference type="InterPro" id="IPR041555">
    <property type="entry name" value="MG3"/>
</dbReference>
<dbReference type="InterPro" id="IPR011625">
    <property type="entry name" value="A2M_N_BRD"/>
</dbReference>
<dbReference type="InterPro" id="IPR018933">
    <property type="entry name" value="Netrin_module_non-TIMP"/>
</dbReference>
<name>A0A4D9E2L7_9SAUR</name>
<sequence length="1685" mass="189273">MGGSALYLVAVFAFYFPAVSHSQLYSLITPSVLRVESEETVVVEAHGLNAPIAVTVTVLDFPLKKNILYQVQTNLNPANGMMGTAVIKVPTKGIKKDSKRNQYVVVQAKFPQQTLEKVVLVHFHSGYIFIQTDKTIYTPGSTVLCRIFTVGHKLEPVSKTVIVEFETPESIIVKQIPISTPLVSGIFSLNHTLPEIVSLGTWKIMTRYEDSPQQTFSAQFDVKEYVLPSFEVILEPSEKFLYIDGNEDFRVSITARYLYGKKLDGNAFVLFGVKMDDEKRSIPQSLKRISIEDGDGEATLTREMLQARFANLHELVGHSLYVSVTVLTESGSDMVEVERTGINIVTSPYQIHFTKTPKYFKPGMPFELMVYVTNPDGSPAPHVQVQAEGFQSAGSTQRDGTAKLIINMPRDRLLVPITVKTAHPNLPANRQASKSMVAEAYQSQGGSQNYLRLAVTASELKPGNNLLVNFHLTCNNPAVLNQIQYFTYIILNKGKIIRVGRQARQAGQNLVIMSLPITADLIPSFRIVAYYQVGNSEIVADSVWLDIQDTCMGMLVVKGATDENRGVHEPGSIMKLKLEGDHRAYVGLVAVDKGVYVLNKNHKITQSKIWDSVEKSDIGCTAGSGKNNLGVFTDAGLALETSNRISTAQRTDPECPQPAKRRRRSIQLNEYKANKVADYQDRKLKKCCEDGMHENPMGHSCEKRVGYILDTAECKKTFLDCCNYIKTIRDKMQREHHLQLARSDLDEDFMSEEDITSRSQFPESWLWQVEQLTEEPNELGISSKTVPIFLKDSITTWEVLAVSLSETKGICVADPYEIKVMKDFFIDLHLPYSVVRNEQVEIRAILYNYRDQTIKVRLELLHNPVFCSASTSKANYQQILDIKAKSSLAVPLVIVPLQLGSHYIEPEGMQMTKTIMSVVLDPSAKGAGGVQEVKVKAADIDDMVPDTESETKVRIQGNPVTIIVENSIDGANLKHLIVTPSGSGEENMIGMTPPVIATIYLDSTEQWERIGVERRAQAIKLIMQGYTQQMVYKKPDFSYAAFKDRPSSTWLTAYVAKVFAMAQKLVPIENQVICGAVKWLILEKQKLDGVFQEDAPVIHGEMVGGYKGAEPDVSLTAFVLIALKEAKDICKDQVNSLEGSISKAADYLAQRYQSLTRSYTVALASYALAMGNRWEEPNARIFNIEGTSYSLLALLKMKKYELTGPIVRWLREQNYYGGGYGSTQATIMVFQALAQYQIDIPQHKDLNLNVTVLLPRRASPIKYSILNQNALVARTAETKWNEDFTVKAEGTGQATVTVMIIYNAKLREDESQCKKFDLRVLAEEARGVMNSDQRVFSLLLVRFLGVVDATMSIIDVSMLTGFSPDVEDLKRLSQGVDRYISKFEIDKAPSDRGNLMIYLDKVSHREEECLQFKAHQFFEVGLIQPASVTVYDYYTIDDQCTKFYRPSKQSGLFNKICHGEVCRCAEENCFMQQKIEGPITLNKRMEEACEPGVDYVYKTRLVRSEEVDSSDYYTMEILEIIKAGTDENPQGKTRQFISHIKCRESLRLERNKDYLIWGLSADLWPRKAESSKDASLHFVLWGCLHVYQRMIDEAEGVCLFLTQPGEMVGQLAVLTGEPLIFTIKANRDCTFLKISTSDFYEIMREQPSVVLSVAHTVAARMSPFVRQMDFAIDWMAVEAGRALYR</sequence>
<dbReference type="InterPro" id="IPR008930">
    <property type="entry name" value="Terpenoid_cyclase/PrenylTrfase"/>
</dbReference>
<evidence type="ECO:0000259" key="8">
    <source>
        <dbReference type="PROSITE" id="PS50189"/>
    </source>
</evidence>
<dbReference type="InterPro" id="IPR001599">
    <property type="entry name" value="Macroglobln_a2"/>
</dbReference>
<reference evidence="9 10" key="1">
    <citation type="submission" date="2019-04" db="EMBL/GenBank/DDBJ databases">
        <title>Draft genome of the big-headed turtle Platysternon megacephalum.</title>
        <authorList>
            <person name="Gong S."/>
        </authorList>
    </citation>
    <scope>NUCLEOTIDE SEQUENCE [LARGE SCALE GENOMIC DNA]</scope>
    <source>
        <strain evidence="9">DO16091913</strain>
        <tissue evidence="9">Muscle</tissue>
    </source>
</reference>
<dbReference type="FunFam" id="2.60.40.1940:FF:000001">
    <property type="entry name" value="Complement component C3"/>
    <property type="match status" value="1"/>
</dbReference>
<dbReference type="Gene3D" id="1.20.91.20">
    <property type="entry name" value="Anaphylotoxins (complement system)"/>
    <property type="match status" value="1"/>
</dbReference>
<dbReference type="Proteomes" id="UP000297703">
    <property type="component" value="Unassembled WGS sequence"/>
</dbReference>
<accession>A0A4D9E2L7</accession>
<dbReference type="FunFam" id="2.60.40.10:FF:001013">
    <property type="entry name" value="Complement C3"/>
    <property type="match status" value="1"/>
</dbReference>
<dbReference type="Pfam" id="PF00207">
    <property type="entry name" value="A2M"/>
    <property type="match status" value="1"/>
</dbReference>
<dbReference type="InterPro" id="IPR018081">
    <property type="entry name" value="Anaphylatoxin_comp_syst"/>
</dbReference>
<dbReference type="Gene3D" id="1.50.10.20">
    <property type="match status" value="1"/>
</dbReference>
<dbReference type="FunFam" id="2.20.130.20:FF:000001">
    <property type="entry name" value="Complement C3"/>
    <property type="match status" value="1"/>
</dbReference>
<dbReference type="Gene3D" id="2.60.40.1930">
    <property type="match status" value="3"/>
</dbReference>
<dbReference type="Gene3D" id="2.60.40.690">
    <property type="entry name" value="Alpha-macroglobulin, receptor-binding domain"/>
    <property type="match status" value="1"/>
</dbReference>
<dbReference type="Gene3D" id="2.60.40.10">
    <property type="entry name" value="Immunoglobulins"/>
    <property type="match status" value="2"/>
</dbReference>
<dbReference type="GO" id="GO:0004866">
    <property type="term" value="F:endopeptidase inhibitor activity"/>
    <property type="evidence" value="ECO:0007669"/>
    <property type="project" value="InterPro"/>
</dbReference>
<feature type="chain" id="PRO_5020032262" evidence="5">
    <location>
        <begin position="22"/>
        <end position="1685"/>
    </location>
</feature>
<dbReference type="SMART" id="SM00643">
    <property type="entry name" value="C345C"/>
    <property type="match status" value="1"/>
</dbReference>
<dbReference type="Gene3D" id="6.20.50.160">
    <property type="match status" value="1"/>
</dbReference>
<dbReference type="InterPro" id="IPR002890">
    <property type="entry name" value="MG2"/>
</dbReference>
<dbReference type="Pfam" id="PF07703">
    <property type="entry name" value="A2M_BRD"/>
    <property type="match status" value="1"/>
</dbReference>
<evidence type="ECO:0000313" key="9">
    <source>
        <dbReference type="EMBL" id="TFK01354.1"/>
    </source>
</evidence>
<dbReference type="InterPro" id="IPR040839">
    <property type="entry name" value="MG4"/>
</dbReference>
<feature type="domain" description="Anaphylatoxin-like" evidence="6">
    <location>
        <begin position="687"/>
        <end position="722"/>
    </location>
</feature>
<dbReference type="InterPro" id="IPR008993">
    <property type="entry name" value="TIMP-like_OB-fold"/>
</dbReference>
<dbReference type="InterPro" id="IPR018490">
    <property type="entry name" value="cNMP-bd_dom_sf"/>
</dbReference>
<dbReference type="Pfam" id="PF17789">
    <property type="entry name" value="MG4"/>
    <property type="match status" value="1"/>
</dbReference>
<dbReference type="InterPro" id="IPR049466">
    <property type="entry name" value="C3_CUB1"/>
</dbReference>
<dbReference type="PROSITE" id="PS01177">
    <property type="entry name" value="ANAPHYLATOXIN_1"/>
    <property type="match status" value="1"/>
</dbReference>
<dbReference type="InterPro" id="IPR000595">
    <property type="entry name" value="cNMP-bd_dom"/>
</dbReference>
<evidence type="ECO:0000256" key="1">
    <source>
        <dbReference type="ARBA" id="ARBA00004613"/>
    </source>
</evidence>
<feature type="domain" description="Cyclic nucleotide-binding" evidence="7">
    <location>
        <begin position="1575"/>
        <end position="1643"/>
    </location>
</feature>
<gene>
    <name evidence="9" type="ORF">DR999_PMT16402</name>
</gene>
<evidence type="ECO:0000256" key="3">
    <source>
        <dbReference type="ARBA" id="ARBA00022729"/>
    </source>
</evidence>
<evidence type="ECO:0000259" key="7">
    <source>
        <dbReference type="PROSITE" id="PS50042"/>
    </source>
</evidence>
<dbReference type="InterPro" id="IPR048848">
    <property type="entry name" value="C3_CUB2"/>
</dbReference>
<dbReference type="InterPro" id="IPR047565">
    <property type="entry name" value="Alpha-macroglob_thiol-ester_cl"/>
</dbReference>
<dbReference type="Pfam" id="PF07677">
    <property type="entry name" value="A2M_recep"/>
    <property type="match status" value="1"/>
</dbReference>
<dbReference type="InterPro" id="IPR000020">
    <property type="entry name" value="Anaphylatoxin/fibulin"/>
</dbReference>
<feature type="domain" description="NTR" evidence="8">
    <location>
        <begin position="1469"/>
        <end position="1598"/>
    </location>
</feature>
<evidence type="ECO:0000313" key="10">
    <source>
        <dbReference type="Proteomes" id="UP000297703"/>
    </source>
</evidence>
<dbReference type="InterPro" id="IPR036595">
    <property type="entry name" value="A-macroglobulin_rcpt-bd_sf"/>
</dbReference>
<dbReference type="GO" id="GO:0005615">
    <property type="term" value="C:extracellular space"/>
    <property type="evidence" value="ECO:0007669"/>
    <property type="project" value="InterPro"/>
</dbReference>
<dbReference type="InterPro" id="IPR011626">
    <property type="entry name" value="Alpha-macroglobulin_TED"/>
</dbReference>
<dbReference type="SUPFAM" id="SSF51206">
    <property type="entry name" value="cAMP-binding domain-like"/>
    <property type="match status" value="1"/>
</dbReference>
<protein>
    <submittedName>
        <fullName evidence="9">Trafficking protein particle complex subunit 6A</fullName>
    </submittedName>
</protein>
<comment type="caution">
    <text evidence="9">The sequence shown here is derived from an EMBL/GenBank/DDBJ whole genome shotgun (WGS) entry which is preliminary data.</text>
</comment>
<dbReference type="Pfam" id="PF17791">
    <property type="entry name" value="MG3"/>
    <property type="match status" value="1"/>
</dbReference>
<dbReference type="InterPro" id="IPR009048">
    <property type="entry name" value="A-macroglobulin_rcpt-bd"/>
</dbReference>
<dbReference type="SMART" id="SM01419">
    <property type="entry name" value="Thiol-ester_cl"/>
    <property type="match status" value="1"/>
</dbReference>
<dbReference type="Pfam" id="PF01835">
    <property type="entry name" value="MG2"/>
    <property type="match status" value="1"/>
</dbReference>
<dbReference type="SMART" id="SM00104">
    <property type="entry name" value="ANATO"/>
    <property type="match status" value="1"/>
</dbReference>
<dbReference type="InterPro" id="IPR013783">
    <property type="entry name" value="Ig-like_fold"/>
</dbReference>
<dbReference type="SUPFAM" id="SSF49410">
    <property type="entry name" value="Alpha-macroglobulin receptor domain"/>
    <property type="match status" value="1"/>
</dbReference>
<dbReference type="OrthoDB" id="6359008at2759"/>
<dbReference type="Pfam" id="PF00027">
    <property type="entry name" value="cNMP_binding"/>
    <property type="match status" value="1"/>
</dbReference>
<dbReference type="SMART" id="SM01361">
    <property type="entry name" value="A2M_recep"/>
    <property type="match status" value="1"/>
</dbReference>
<reference evidence="9 10" key="2">
    <citation type="submission" date="2019-04" db="EMBL/GenBank/DDBJ databases">
        <title>The genome sequence of big-headed turtle.</title>
        <authorList>
            <person name="Gong S."/>
        </authorList>
    </citation>
    <scope>NUCLEOTIDE SEQUENCE [LARGE SCALE GENOMIC DNA]</scope>
    <source>
        <strain evidence="9">DO16091913</strain>
        <tissue evidence="9">Muscle</tissue>
    </source>
</reference>
<dbReference type="PANTHER" id="PTHR11412">
    <property type="entry name" value="MACROGLOBULIN / COMPLEMENT"/>
    <property type="match status" value="1"/>
</dbReference>
<dbReference type="InterPro" id="IPR041425">
    <property type="entry name" value="C3/4/5_MG1"/>
</dbReference>
<dbReference type="FunFam" id="2.60.40.1930:FF:000008">
    <property type="entry name" value="Complement C3"/>
    <property type="match status" value="1"/>
</dbReference>
<dbReference type="SUPFAM" id="SSF47686">
    <property type="entry name" value="Anaphylotoxins (complement system)"/>
    <property type="match status" value="1"/>
</dbReference>
<dbReference type="Pfam" id="PF21406">
    <property type="entry name" value="C3_CUB1"/>
    <property type="match status" value="1"/>
</dbReference>
<dbReference type="CDD" id="cd02896">
    <property type="entry name" value="complement_C3_C4_C5"/>
    <property type="match status" value="1"/>
</dbReference>
<organism evidence="9 10">
    <name type="scientific">Platysternon megacephalum</name>
    <name type="common">big-headed turtle</name>
    <dbReference type="NCBI Taxonomy" id="55544"/>
    <lineage>
        <taxon>Eukaryota</taxon>
        <taxon>Metazoa</taxon>
        <taxon>Chordata</taxon>
        <taxon>Craniata</taxon>
        <taxon>Vertebrata</taxon>
        <taxon>Euteleostomi</taxon>
        <taxon>Archelosauria</taxon>
        <taxon>Testudinata</taxon>
        <taxon>Testudines</taxon>
        <taxon>Cryptodira</taxon>
        <taxon>Durocryptodira</taxon>
        <taxon>Testudinoidea</taxon>
        <taxon>Platysternidae</taxon>
        <taxon>Platysternon</taxon>
    </lineage>
</organism>
<dbReference type="SMART" id="SM01359">
    <property type="entry name" value="A2M_N_2"/>
    <property type="match status" value="1"/>
</dbReference>
<comment type="subcellular location">
    <subcellularLocation>
        <location evidence="1">Secreted</location>
    </subcellularLocation>
</comment>
<dbReference type="FunFam" id="2.60.40.1930:FF:000006">
    <property type="entry name" value="Complement C3"/>
    <property type="match status" value="1"/>
</dbReference>
<evidence type="ECO:0000256" key="4">
    <source>
        <dbReference type="ARBA" id="ARBA00023157"/>
    </source>
</evidence>
<keyword evidence="2" id="KW-0964">Secreted</keyword>
<evidence type="ECO:0000256" key="5">
    <source>
        <dbReference type="SAM" id="SignalP"/>
    </source>
</evidence>
<dbReference type="Gene3D" id="2.60.40.1940">
    <property type="match status" value="1"/>
</dbReference>
<dbReference type="CDD" id="cd00038">
    <property type="entry name" value="CAP_ED"/>
    <property type="match status" value="1"/>
</dbReference>
<proteinExistence type="predicted"/>
<keyword evidence="3 5" id="KW-0732">Signal</keyword>
<dbReference type="InterPro" id="IPR001134">
    <property type="entry name" value="Netrin_domain"/>
</dbReference>
<evidence type="ECO:0000256" key="2">
    <source>
        <dbReference type="ARBA" id="ARBA00022525"/>
    </source>
</evidence>
<dbReference type="SUPFAM" id="SSF48239">
    <property type="entry name" value="Terpenoid cyclases/Protein prenyltransferases"/>
    <property type="match status" value="1"/>
</dbReference>
<keyword evidence="4" id="KW-1015">Disulfide bond</keyword>
<dbReference type="PROSITE" id="PS50189">
    <property type="entry name" value="NTR"/>
    <property type="match status" value="1"/>
</dbReference>
<dbReference type="SUPFAM" id="SSF50242">
    <property type="entry name" value="TIMP-like"/>
    <property type="match status" value="1"/>
</dbReference>
<dbReference type="Gene3D" id="2.40.50.120">
    <property type="match status" value="1"/>
</dbReference>
<dbReference type="Pfam" id="PF01759">
    <property type="entry name" value="NTR"/>
    <property type="match status" value="1"/>
</dbReference>
<dbReference type="PROSITE" id="PS01178">
    <property type="entry name" value="ANAPHYLATOXIN_2"/>
    <property type="match status" value="1"/>
</dbReference>
<feature type="signal peptide" evidence="5">
    <location>
        <begin position="1"/>
        <end position="21"/>
    </location>
</feature>
<dbReference type="Pfam" id="PF01821">
    <property type="entry name" value="ANATO"/>
    <property type="match status" value="1"/>
</dbReference>
<dbReference type="EMBL" id="QXTE01000230">
    <property type="protein sequence ID" value="TFK01354.1"/>
    <property type="molecule type" value="Genomic_DNA"/>
</dbReference>
<dbReference type="PROSITE" id="PS50042">
    <property type="entry name" value="CNMP_BINDING_3"/>
    <property type="match status" value="1"/>
</dbReference>
<dbReference type="Gene3D" id="2.60.120.1540">
    <property type="match status" value="1"/>
</dbReference>
<dbReference type="FunFam" id="2.40.50.120:FF:000013">
    <property type="entry name" value="Complement C3"/>
    <property type="match status" value="1"/>
</dbReference>